<proteinExistence type="predicted"/>
<dbReference type="SMART" id="SM00066">
    <property type="entry name" value="GAL4"/>
    <property type="match status" value="1"/>
</dbReference>
<dbReference type="AlphaFoldDB" id="A0A2T4AMV2"/>
<evidence type="ECO:0000256" key="5">
    <source>
        <dbReference type="ARBA" id="ARBA00023242"/>
    </source>
</evidence>
<feature type="compositionally biased region" description="Low complexity" evidence="6">
    <location>
        <begin position="221"/>
        <end position="241"/>
    </location>
</feature>
<dbReference type="GO" id="GO:0000981">
    <property type="term" value="F:DNA-binding transcription factor activity, RNA polymerase II-specific"/>
    <property type="evidence" value="ECO:0007669"/>
    <property type="project" value="InterPro"/>
</dbReference>
<evidence type="ECO:0000313" key="8">
    <source>
        <dbReference type="EMBL" id="PTB58360.1"/>
    </source>
</evidence>
<keyword evidence="9" id="KW-1185">Reference proteome</keyword>
<dbReference type="GO" id="GO:0043565">
    <property type="term" value="F:sequence-specific DNA binding"/>
    <property type="evidence" value="ECO:0007669"/>
    <property type="project" value="TreeGrafter"/>
</dbReference>
<dbReference type="Gene3D" id="4.10.240.10">
    <property type="entry name" value="Zn(2)-C6 fungal-type DNA-binding domain"/>
    <property type="match status" value="1"/>
</dbReference>
<evidence type="ECO:0000256" key="4">
    <source>
        <dbReference type="ARBA" id="ARBA00023163"/>
    </source>
</evidence>
<dbReference type="Pfam" id="PF00172">
    <property type="entry name" value="Zn_clus"/>
    <property type="match status" value="1"/>
</dbReference>
<dbReference type="GO" id="GO:0045944">
    <property type="term" value="P:positive regulation of transcription by RNA polymerase II"/>
    <property type="evidence" value="ECO:0007669"/>
    <property type="project" value="TreeGrafter"/>
</dbReference>
<protein>
    <recommendedName>
        <fullName evidence="7">Zn(2)-C6 fungal-type domain-containing protein</fullName>
    </recommendedName>
</protein>
<comment type="subcellular location">
    <subcellularLocation>
        <location evidence="1">Nucleus</location>
    </subcellularLocation>
</comment>
<dbReference type="GO" id="GO:0005634">
    <property type="term" value="C:nucleus"/>
    <property type="evidence" value="ECO:0007669"/>
    <property type="project" value="UniProtKB-SubCell"/>
</dbReference>
<organism evidence="8 9">
    <name type="scientific">Trichoderma harzianum CBS 226.95</name>
    <dbReference type="NCBI Taxonomy" id="983964"/>
    <lineage>
        <taxon>Eukaryota</taxon>
        <taxon>Fungi</taxon>
        <taxon>Dikarya</taxon>
        <taxon>Ascomycota</taxon>
        <taxon>Pezizomycotina</taxon>
        <taxon>Sordariomycetes</taxon>
        <taxon>Hypocreomycetidae</taxon>
        <taxon>Hypocreales</taxon>
        <taxon>Hypocreaceae</taxon>
        <taxon>Trichoderma</taxon>
    </lineage>
</organism>
<reference evidence="8 9" key="1">
    <citation type="submission" date="2016-07" db="EMBL/GenBank/DDBJ databases">
        <title>Multiple horizontal gene transfer events from other fungi enriched the ability of initially mycotrophic Trichoderma (Ascomycota) to feed on dead plant biomass.</title>
        <authorList>
            <consortium name="DOE Joint Genome Institute"/>
            <person name="Aerts A."/>
            <person name="Atanasova L."/>
            <person name="Chenthamara K."/>
            <person name="Zhang J."/>
            <person name="Grujic M."/>
            <person name="Henrissat B."/>
            <person name="Kuo A."/>
            <person name="Salamov A."/>
            <person name="Lipzen A."/>
            <person name="Labutti K."/>
            <person name="Barry K."/>
            <person name="Miao Y."/>
            <person name="Rahimi M.J."/>
            <person name="Shen Q."/>
            <person name="Grigoriev I.V."/>
            <person name="Kubicek C.P."/>
            <person name="Druzhinina I.S."/>
        </authorList>
    </citation>
    <scope>NUCLEOTIDE SEQUENCE [LARGE SCALE GENOMIC DNA]</scope>
    <source>
        <strain evidence="8 9">CBS 226.95</strain>
    </source>
</reference>
<evidence type="ECO:0000256" key="1">
    <source>
        <dbReference type="ARBA" id="ARBA00004123"/>
    </source>
</evidence>
<sequence>MEVSASQQRRRLRSACDVCHASKVRCSGGQPCKKCCNSNLPCTYSYMAKLGKPKGSRNKRTLERLGLAIAGGANSTINACIQASANNAFQGDWPIMLNTHQDEQEKDMPATTTISPPSDANASIPTTLSITAPSCTACTPVINDPTPDLSMELSSILDFEMPLFFSSQSPTGKDPQFVPDFLDILFTSNPNTDIPSNGPDGDSGVGRRSRIGSYEVAANGSPPSLMQPSNSNSNSNSPNSPHEVHKRPKQFPPIRGEQRQTVSSLSNCICLKMLTGMQCSLSGIERKQGNRRLDIILSMATMILDCSSRALACDPCWLDSQVLFLIMVLLQTVFNWAIINCNNARSRDAHKPPSINFGTWNVSEEEGTAVKLLLVNRIMAKSKSTVNIVRQRIDSISSTETESRYQPIDSQILYVTLKRVADALAEVRRHGKEMGTCYDGESTI</sequence>
<dbReference type="RefSeq" id="XP_024778037.1">
    <property type="nucleotide sequence ID" value="XM_024920755.1"/>
</dbReference>
<dbReference type="InterPro" id="IPR036864">
    <property type="entry name" value="Zn2-C6_fun-type_DNA-bd_sf"/>
</dbReference>
<dbReference type="CDD" id="cd00067">
    <property type="entry name" value="GAL4"/>
    <property type="match status" value="1"/>
</dbReference>
<evidence type="ECO:0000259" key="7">
    <source>
        <dbReference type="PROSITE" id="PS50048"/>
    </source>
</evidence>
<evidence type="ECO:0000256" key="3">
    <source>
        <dbReference type="ARBA" id="ARBA00023125"/>
    </source>
</evidence>
<dbReference type="EMBL" id="KZ679677">
    <property type="protein sequence ID" value="PTB58360.1"/>
    <property type="molecule type" value="Genomic_DNA"/>
</dbReference>
<keyword evidence="3" id="KW-0238">DNA-binding</keyword>
<evidence type="ECO:0000256" key="6">
    <source>
        <dbReference type="SAM" id="MobiDB-lite"/>
    </source>
</evidence>
<dbReference type="Proteomes" id="UP000241690">
    <property type="component" value="Unassembled WGS sequence"/>
</dbReference>
<dbReference type="PROSITE" id="PS00463">
    <property type="entry name" value="ZN2_CY6_FUNGAL_1"/>
    <property type="match status" value="1"/>
</dbReference>
<dbReference type="PANTHER" id="PTHR47540:SF2">
    <property type="entry name" value="ZN(II)2CYS6 TRANSCRIPTION FACTOR (EUROFUNG)"/>
    <property type="match status" value="1"/>
</dbReference>
<evidence type="ECO:0000313" key="9">
    <source>
        <dbReference type="Proteomes" id="UP000241690"/>
    </source>
</evidence>
<dbReference type="GeneID" id="36629324"/>
<feature type="region of interest" description="Disordered" evidence="6">
    <location>
        <begin position="215"/>
        <end position="258"/>
    </location>
</feature>
<name>A0A2T4AMV2_TRIHA</name>
<evidence type="ECO:0000256" key="2">
    <source>
        <dbReference type="ARBA" id="ARBA00023015"/>
    </source>
</evidence>
<feature type="domain" description="Zn(2)-C6 fungal-type" evidence="7">
    <location>
        <begin position="15"/>
        <end position="44"/>
    </location>
</feature>
<dbReference type="SUPFAM" id="SSF57701">
    <property type="entry name" value="Zn2/Cys6 DNA-binding domain"/>
    <property type="match status" value="1"/>
</dbReference>
<dbReference type="PANTHER" id="PTHR47540">
    <property type="entry name" value="THIAMINE REPRESSIBLE GENES REGULATORY PROTEIN THI5"/>
    <property type="match status" value="1"/>
</dbReference>
<keyword evidence="5" id="KW-0539">Nucleus</keyword>
<accession>A0A2T4AMV2</accession>
<dbReference type="InterPro" id="IPR051711">
    <property type="entry name" value="Stress_Response_Reg"/>
</dbReference>
<dbReference type="GO" id="GO:0008270">
    <property type="term" value="F:zinc ion binding"/>
    <property type="evidence" value="ECO:0007669"/>
    <property type="project" value="InterPro"/>
</dbReference>
<gene>
    <name evidence="8" type="ORF">M431DRAFT_529078</name>
</gene>
<dbReference type="PROSITE" id="PS50048">
    <property type="entry name" value="ZN2_CY6_FUNGAL_2"/>
    <property type="match status" value="1"/>
</dbReference>
<keyword evidence="2" id="KW-0805">Transcription regulation</keyword>
<keyword evidence="4" id="KW-0804">Transcription</keyword>
<dbReference type="InterPro" id="IPR001138">
    <property type="entry name" value="Zn2Cys6_DnaBD"/>
</dbReference>
<feature type="region of interest" description="Disordered" evidence="6">
    <location>
        <begin position="189"/>
        <end position="208"/>
    </location>
</feature>